<dbReference type="AlphaFoldDB" id="A0A101IJW2"/>
<organism evidence="2 3">
    <name type="scientific">Methanothrix harundinacea</name>
    <dbReference type="NCBI Taxonomy" id="301375"/>
    <lineage>
        <taxon>Archaea</taxon>
        <taxon>Methanobacteriati</taxon>
        <taxon>Methanobacteriota</taxon>
        <taxon>Stenosarchaea group</taxon>
        <taxon>Methanomicrobia</taxon>
        <taxon>Methanotrichales</taxon>
        <taxon>Methanotrichaceae</taxon>
        <taxon>Methanothrix</taxon>
    </lineage>
</organism>
<proteinExistence type="predicted"/>
<dbReference type="PATRIC" id="fig|301375.6.peg.2490"/>
<dbReference type="Proteomes" id="UP000053961">
    <property type="component" value="Unassembled WGS sequence"/>
</dbReference>
<evidence type="ECO:0000313" key="4">
    <source>
        <dbReference type="Proteomes" id="UP000057043"/>
    </source>
</evidence>
<name>A0A101IJW2_9EURY</name>
<dbReference type="Proteomes" id="UP000057043">
    <property type="component" value="Unassembled WGS sequence"/>
</dbReference>
<comment type="caution">
    <text evidence="2">The sequence shown here is derived from an EMBL/GenBank/DDBJ whole genome shotgun (WGS) entry which is preliminary data.</text>
</comment>
<protein>
    <recommendedName>
        <fullName evidence="5">Rhodanese domain-containing protein</fullName>
    </recommendedName>
</protein>
<dbReference type="EMBL" id="LGHB01000012">
    <property type="protein sequence ID" value="KUK96516.1"/>
    <property type="molecule type" value="Genomic_DNA"/>
</dbReference>
<reference evidence="2" key="1">
    <citation type="journal article" date="2015" name="MBio">
        <title>Genome-resolved metagenomic analysis reveals roles for candidate phyla and other microbial community members in biogeochemical transformations in oil reservoirs.</title>
        <authorList>
            <person name="Hu P."/>
            <person name="Tom L."/>
            <person name="Singh A."/>
            <person name="Thomas B.C."/>
            <person name="Baker B.J."/>
            <person name="Piceno Y.M."/>
            <person name="Andersen G.L."/>
            <person name="Banfield J.F."/>
        </authorList>
    </citation>
    <scope>NUCLEOTIDE SEQUENCE [LARGE SCALE GENOMIC DNA]</scope>
    <source>
        <strain evidence="2">56_747</strain>
    </source>
</reference>
<dbReference type="EMBL" id="LGFT01000001">
    <property type="protein sequence ID" value="KUK45580.1"/>
    <property type="molecule type" value="Genomic_DNA"/>
</dbReference>
<evidence type="ECO:0000313" key="1">
    <source>
        <dbReference type="EMBL" id="KUK45580.1"/>
    </source>
</evidence>
<sequence length="88" mass="10104">MRKLDSVTLDLEARGLKFRHQTFLRVGYTADILFKKEKIVVLDTRNADPYAVRKLKAAGYKVFVIPEGKLDDDQIKAFCDEVEEGARE</sequence>
<evidence type="ECO:0008006" key="5">
    <source>
        <dbReference type="Google" id="ProtNLM"/>
    </source>
</evidence>
<reference evidence="3 4" key="2">
    <citation type="journal article" date="2015" name="MBio">
        <title>Genome-Resolved Metagenomic Analysis Reveals Roles for Candidate Phyla and Other Microbial Community Members in Biogeochemical Transformations in Oil Reservoirs.</title>
        <authorList>
            <person name="Hu P."/>
            <person name="Tom L."/>
            <person name="Singh A."/>
            <person name="Thomas B.C."/>
            <person name="Baker B.J."/>
            <person name="Piceno Y.M."/>
            <person name="Andersen G.L."/>
            <person name="Banfield J.F."/>
        </authorList>
    </citation>
    <scope>NUCLEOTIDE SEQUENCE [LARGE SCALE GENOMIC DNA]</scope>
    <source>
        <strain evidence="1">57_489</strain>
    </source>
</reference>
<gene>
    <name evidence="1" type="ORF">XD72_0054</name>
    <name evidence="2" type="ORF">XE07_1083</name>
</gene>
<evidence type="ECO:0000313" key="2">
    <source>
        <dbReference type="EMBL" id="KUK96516.1"/>
    </source>
</evidence>
<accession>A0A101IJW2</accession>
<evidence type="ECO:0000313" key="3">
    <source>
        <dbReference type="Proteomes" id="UP000053961"/>
    </source>
</evidence>